<name>A0ABW7CDM8_9CYAN</name>
<evidence type="ECO:0000313" key="1">
    <source>
        <dbReference type="EMBL" id="MFG3819141.1"/>
    </source>
</evidence>
<keyword evidence="2" id="KW-1185">Reference proteome</keyword>
<dbReference type="Proteomes" id="UP001604335">
    <property type="component" value="Unassembled WGS sequence"/>
</dbReference>
<dbReference type="EMBL" id="JAZAQF010000086">
    <property type="protein sequence ID" value="MFG3819141.1"/>
    <property type="molecule type" value="Genomic_DNA"/>
</dbReference>
<proteinExistence type="predicted"/>
<accession>A0ABW7CDM8</accession>
<organism evidence="1 2">
    <name type="scientific">Limnothrix redekei LRLZ20PSL1</name>
    <dbReference type="NCBI Taxonomy" id="3112953"/>
    <lineage>
        <taxon>Bacteria</taxon>
        <taxon>Bacillati</taxon>
        <taxon>Cyanobacteriota</taxon>
        <taxon>Cyanophyceae</taxon>
        <taxon>Pseudanabaenales</taxon>
        <taxon>Pseudanabaenaceae</taxon>
        <taxon>Limnothrix</taxon>
    </lineage>
</organism>
<protein>
    <submittedName>
        <fullName evidence="1">Uncharacterized protein</fullName>
    </submittedName>
</protein>
<reference evidence="2" key="1">
    <citation type="journal article" date="2024" name="Algal Res.">
        <title>Biochemical, toxicological and genomic investigation of a high-biomass producing Limnothrix strain isolated from Italian shallow drinking water reservoir.</title>
        <authorList>
            <person name="Simonazzi M."/>
            <person name="Shishido T.K."/>
            <person name="Delbaje E."/>
            <person name="Wahlsten M."/>
            <person name="Fewer D.P."/>
            <person name="Sivonen K."/>
            <person name="Pezzolesi L."/>
            <person name="Pistocchi R."/>
        </authorList>
    </citation>
    <scope>NUCLEOTIDE SEQUENCE [LARGE SCALE GENOMIC DNA]</scope>
    <source>
        <strain evidence="2">LRLZ20PSL1</strain>
    </source>
</reference>
<gene>
    <name evidence="1" type="ORF">VPK24_15970</name>
</gene>
<comment type="caution">
    <text evidence="1">The sequence shown here is derived from an EMBL/GenBank/DDBJ whole genome shotgun (WGS) entry which is preliminary data.</text>
</comment>
<dbReference type="RefSeq" id="WP_393014858.1">
    <property type="nucleotide sequence ID" value="NZ_JAZAQF010000086.1"/>
</dbReference>
<evidence type="ECO:0000313" key="2">
    <source>
        <dbReference type="Proteomes" id="UP001604335"/>
    </source>
</evidence>
<sequence>MSKASSMHLAPQELTSIEQDVLRVIQQCDRKGFAATLDLIQVNTGYALDAIERAVEHLIQSRLIRPLNTEAWGD</sequence>